<evidence type="ECO:0000256" key="2">
    <source>
        <dbReference type="SAM" id="MobiDB-lite"/>
    </source>
</evidence>
<evidence type="ECO:0008006" key="5">
    <source>
        <dbReference type="Google" id="ProtNLM"/>
    </source>
</evidence>
<sequence length="246" mass="27199">MGADGYPGALWACACGTTDNHPWRTWCRGCGKAAPRTSSVATYQWQQNKRKRAPKQQGKQEGQRQTQWWTQPRAQGWWTQPGEWPALATASRPRAAAQAPAANHVEDLARLCEKLHKEGVVDQEVLAAVQGAKAKAAQAAEAAKPDKGLDDQLRAAQCKITHKERTVARAAEYVEETRKELADAQANFKAAEQAAQERADEQAAQKRAVLLQQMSAKASEITDRAKEDSEFTQAYNELKDAQRKAH</sequence>
<keyword evidence="1" id="KW-0175">Coiled coil</keyword>
<feature type="region of interest" description="Disordered" evidence="2">
    <location>
        <begin position="32"/>
        <end position="71"/>
    </location>
</feature>
<accession>A0ABN9V2Y6</accession>
<feature type="compositionally biased region" description="Basic and acidic residues" evidence="2">
    <location>
        <begin position="220"/>
        <end position="229"/>
    </location>
</feature>
<evidence type="ECO:0000313" key="3">
    <source>
        <dbReference type="EMBL" id="CAK0866211.1"/>
    </source>
</evidence>
<comment type="caution">
    <text evidence="3">The sequence shown here is derived from an EMBL/GenBank/DDBJ whole genome shotgun (WGS) entry which is preliminary data.</text>
</comment>
<dbReference type="Proteomes" id="UP001189429">
    <property type="component" value="Unassembled WGS sequence"/>
</dbReference>
<gene>
    <name evidence="3" type="ORF">PCOR1329_LOCUS53462</name>
</gene>
<dbReference type="EMBL" id="CAUYUJ010016516">
    <property type="protein sequence ID" value="CAK0866211.1"/>
    <property type="molecule type" value="Genomic_DNA"/>
</dbReference>
<reference evidence="3" key="1">
    <citation type="submission" date="2023-10" db="EMBL/GenBank/DDBJ databases">
        <authorList>
            <person name="Chen Y."/>
            <person name="Shah S."/>
            <person name="Dougan E. K."/>
            <person name="Thang M."/>
            <person name="Chan C."/>
        </authorList>
    </citation>
    <scope>NUCLEOTIDE SEQUENCE [LARGE SCALE GENOMIC DNA]</scope>
</reference>
<feature type="compositionally biased region" description="Polar residues" evidence="2">
    <location>
        <begin position="36"/>
        <end position="47"/>
    </location>
</feature>
<feature type="compositionally biased region" description="Low complexity" evidence="2">
    <location>
        <begin position="55"/>
        <end position="67"/>
    </location>
</feature>
<feature type="region of interest" description="Disordered" evidence="2">
    <location>
        <begin position="216"/>
        <end position="246"/>
    </location>
</feature>
<evidence type="ECO:0000256" key="1">
    <source>
        <dbReference type="SAM" id="Coils"/>
    </source>
</evidence>
<feature type="coiled-coil region" evidence="1">
    <location>
        <begin position="167"/>
        <end position="201"/>
    </location>
</feature>
<proteinExistence type="predicted"/>
<name>A0ABN9V2Y6_9DINO</name>
<protein>
    <recommendedName>
        <fullName evidence="5">RanBP2-type domain-containing protein</fullName>
    </recommendedName>
</protein>
<organism evidence="3 4">
    <name type="scientific">Prorocentrum cordatum</name>
    <dbReference type="NCBI Taxonomy" id="2364126"/>
    <lineage>
        <taxon>Eukaryota</taxon>
        <taxon>Sar</taxon>
        <taxon>Alveolata</taxon>
        <taxon>Dinophyceae</taxon>
        <taxon>Prorocentrales</taxon>
        <taxon>Prorocentraceae</taxon>
        <taxon>Prorocentrum</taxon>
    </lineage>
</organism>
<keyword evidence="4" id="KW-1185">Reference proteome</keyword>
<evidence type="ECO:0000313" key="4">
    <source>
        <dbReference type="Proteomes" id="UP001189429"/>
    </source>
</evidence>
<feature type="compositionally biased region" description="Basic and acidic residues" evidence="2">
    <location>
        <begin position="237"/>
        <end position="246"/>
    </location>
</feature>